<dbReference type="Gene3D" id="1.10.1200.10">
    <property type="entry name" value="ACP-like"/>
    <property type="match status" value="1"/>
</dbReference>
<dbReference type="RefSeq" id="WP_146383915.1">
    <property type="nucleotide sequence ID" value="NZ_VOHK01000001.1"/>
</dbReference>
<dbReference type="InterPro" id="IPR036736">
    <property type="entry name" value="ACP-like_sf"/>
</dbReference>
<name>A0A5C5UAY3_9GAMM</name>
<dbReference type="AlphaFoldDB" id="A0A5C5UAY3"/>
<evidence type="ECO:0000313" key="2">
    <source>
        <dbReference type="Proteomes" id="UP000319980"/>
    </source>
</evidence>
<keyword evidence="2" id="KW-1185">Reference proteome</keyword>
<dbReference type="EMBL" id="VOHK01000001">
    <property type="protein sequence ID" value="TWT23077.1"/>
    <property type="molecule type" value="Genomic_DNA"/>
</dbReference>
<reference evidence="1 2" key="1">
    <citation type="journal article" date="2008" name="Int. J. Syst. Evol. Microbiol.">
        <title>Luteimonas marina sp. nov., isolated from seawater.</title>
        <authorList>
            <person name="Baik K.S."/>
            <person name="Park S.C."/>
            <person name="Kim M.S."/>
            <person name="Kim E.M."/>
            <person name="Park C."/>
            <person name="Chun J."/>
            <person name="Seong C.N."/>
        </authorList>
    </citation>
    <scope>NUCLEOTIDE SEQUENCE [LARGE SCALE GENOMIC DNA]</scope>
    <source>
        <strain evidence="1 2">FR1330</strain>
    </source>
</reference>
<dbReference type="SUPFAM" id="SSF47336">
    <property type="entry name" value="ACP-like"/>
    <property type="match status" value="1"/>
</dbReference>
<dbReference type="OrthoDB" id="2625323at2"/>
<protein>
    <submittedName>
        <fullName evidence="1">Acyl carrier protein</fullName>
    </submittedName>
</protein>
<sequence length="82" mass="9261">MGRRQQIKQFILGNFLFTDDDSAFNDDTSLIRQGIVDSTGILELIGFIEETWPLRVPPEDMTPANFDSLVAIDRYLDGRLAA</sequence>
<accession>A0A5C5UAY3</accession>
<evidence type="ECO:0000313" key="1">
    <source>
        <dbReference type="EMBL" id="TWT23077.1"/>
    </source>
</evidence>
<gene>
    <name evidence="1" type="ORF">FQY83_00010</name>
</gene>
<dbReference type="Proteomes" id="UP000319980">
    <property type="component" value="Unassembled WGS sequence"/>
</dbReference>
<organism evidence="1 2">
    <name type="scientific">Luteimonas marina</name>
    <dbReference type="NCBI Taxonomy" id="488485"/>
    <lineage>
        <taxon>Bacteria</taxon>
        <taxon>Pseudomonadati</taxon>
        <taxon>Pseudomonadota</taxon>
        <taxon>Gammaproteobacteria</taxon>
        <taxon>Lysobacterales</taxon>
        <taxon>Lysobacteraceae</taxon>
        <taxon>Luteimonas</taxon>
    </lineage>
</organism>
<proteinExistence type="predicted"/>
<comment type="caution">
    <text evidence="1">The sequence shown here is derived from an EMBL/GenBank/DDBJ whole genome shotgun (WGS) entry which is preliminary data.</text>
</comment>